<reference evidence="1 2" key="2">
    <citation type="journal article" date="2019" name="G3 (Bethesda)">
        <title>Hybrid Assembly of the Genome of the Entomopathogenic Nematode Steinernema carpocapsae Identifies the X-Chromosome.</title>
        <authorList>
            <person name="Serra L."/>
            <person name="Macchietto M."/>
            <person name="Macias-Munoz A."/>
            <person name="McGill C.J."/>
            <person name="Rodriguez I.M."/>
            <person name="Rodriguez B."/>
            <person name="Murad R."/>
            <person name="Mortazavi A."/>
        </authorList>
    </citation>
    <scope>NUCLEOTIDE SEQUENCE [LARGE SCALE GENOMIC DNA]</scope>
    <source>
        <strain evidence="1 2">ALL</strain>
    </source>
</reference>
<dbReference type="AlphaFoldDB" id="A0A4U8UT98"/>
<organism evidence="1 2">
    <name type="scientific">Steinernema carpocapsae</name>
    <name type="common">Entomopathogenic nematode</name>
    <dbReference type="NCBI Taxonomy" id="34508"/>
    <lineage>
        <taxon>Eukaryota</taxon>
        <taxon>Metazoa</taxon>
        <taxon>Ecdysozoa</taxon>
        <taxon>Nematoda</taxon>
        <taxon>Chromadorea</taxon>
        <taxon>Rhabditida</taxon>
        <taxon>Tylenchina</taxon>
        <taxon>Panagrolaimomorpha</taxon>
        <taxon>Strongyloidoidea</taxon>
        <taxon>Steinernematidae</taxon>
        <taxon>Steinernema</taxon>
    </lineage>
</organism>
<protein>
    <submittedName>
        <fullName evidence="1">Uncharacterized protein</fullName>
    </submittedName>
</protein>
<name>A0A4U8UT98_STECR</name>
<reference evidence="1 2" key="1">
    <citation type="journal article" date="2015" name="Genome Biol.">
        <title>Comparative genomics of Steinernema reveals deeply conserved gene regulatory networks.</title>
        <authorList>
            <person name="Dillman A.R."/>
            <person name="Macchietto M."/>
            <person name="Porter C.F."/>
            <person name="Rogers A."/>
            <person name="Williams B."/>
            <person name="Antoshechkin I."/>
            <person name="Lee M.M."/>
            <person name="Goodwin Z."/>
            <person name="Lu X."/>
            <person name="Lewis E.E."/>
            <person name="Goodrich-Blair H."/>
            <person name="Stock S.P."/>
            <person name="Adams B.J."/>
            <person name="Sternberg P.W."/>
            <person name="Mortazavi A."/>
        </authorList>
    </citation>
    <scope>NUCLEOTIDE SEQUENCE [LARGE SCALE GENOMIC DNA]</scope>
    <source>
        <strain evidence="1 2">ALL</strain>
    </source>
</reference>
<gene>
    <name evidence="1" type="ORF">L596_002818</name>
</gene>
<accession>A0A4U8UT98</accession>
<sequence>MNKSGSKSTLNANSKTDFLTLSNASVDDPIEHPNHIGVSVRPIDISLPRSNWDFHAQTRSTSICIRKNLT</sequence>
<dbReference type="EMBL" id="CM016762">
    <property type="protein sequence ID" value="TMS35407.1"/>
    <property type="molecule type" value="Genomic_DNA"/>
</dbReference>
<evidence type="ECO:0000313" key="2">
    <source>
        <dbReference type="Proteomes" id="UP000298663"/>
    </source>
</evidence>
<proteinExistence type="predicted"/>
<keyword evidence="2" id="KW-1185">Reference proteome</keyword>
<evidence type="ECO:0000313" key="1">
    <source>
        <dbReference type="EMBL" id="TMS35407.1"/>
    </source>
</evidence>
<comment type="caution">
    <text evidence="1">The sequence shown here is derived from an EMBL/GenBank/DDBJ whole genome shotgun (WGS) entry which is preliminary data.</text>
</comment>
<dbReference type="EMBL" id="AZBU02000001">
    <property type="protein sequence ID" value="TMS35407.1"/>
    <property type="molecule type" value="Genomic_DNA"/>
</dbReference>
<dbReference type="Proteomes" id="UP000298663">
    <property type="component" value="Chromosome X"/>
</dbReference>